<evidence type="ECO:0000256" key="1">
    <source>
        <dbReference type="ARBA" id="ARBA00004123"/>
    </source>
</evidence>
<feature type="non-terminal residue" evidence="5">
    <location>
        <position position="578"/>
    </location>
</feature>
<keyword evidence="3" id="KW-0539">Nucleus</keyword>
<dbReference type="Proteomes" id="UP001331761">
    <property type="component" value="Unassembled WGS sequence"/>
</dbReference>
<dbReference type="GO" id="GO:0000398">
    <property type="term" value="P:mRNA splicing, via spliceosome"/>
    <property type="evidence" value="ECO:0007669"/>
    <property type="project" value="TreeGrafter"/>
</dbReference>
<dbReference type="InterPro" id="IPR001748">
    <property type="entry name" value="BUD31"/>
</dbReference>
<keyword evidence="6" id="KW-1185">Reference proteome</keyword>
<dbReference type="Gene3D" id="2.170.270.10">
    <property type="entry name" value="SET domain"/>
    <property type="match status" value="1"/>
</dbReference>
<evidence type="ECO:0000256" key="4">
    <source>
        <dbReference type="SAM" id="MobiDB-lite"/>
    </source>
</evidence>
<evidence type="ECO:0000313" key="5">
    <source>
        <dbReference type="EMBL" id="KAK5982207.1"/>
    </source>
</evidence>
<dbReference type="GO" id="GO:0005681">
    <property type="term" value="C:spliceosomal complex"/>
    <property type="evidence" value="ECO:0007669"/>
    <property type="project" value="TreeGrafter"/>
</dbReference>
<dbReference type="EMBL" id="WIXE01005406">
    <property type="protein sequence ID" value="KAK5982207.1"/>
    <property type="molecule type" value="Genomic_DNA"/>
</dbReference>
<dbReference type="Pfam" id="PF01125">
    <property type="entry name" value="BUD31"/>
    <property type="match status" value="1"/>
</dbReference>
<comment type="subcellular location">
    <subcellularLocation>
        <location evidence="1">Nucleus</location>
    </subcellularLocation>
</comment>
<gene>
    <name evidence="5" type="ORF">GCK32_002624</name>
</gene>
<sequence>MSVEIRAELPVTKLTRLVESNGRTGTPSQPHRSLEPEKMSLTTKLRRIRKPPPEGWDLIEPTLEEFEAKMREAETDPHEGKRRTETLWPIFRIHHQRTRYIYDLFYKREAISRELYEFCLAAKIADAQLIAKWKKQGYENLCCLSRRSWEMENDFFPPFRNSEAFPQLCDGVCLKNDSEKGLHIVATRDIPCGEAVCVDTGKVVNLEDGLCCYCLSELSEKHGNRLSLLQNLGMFRLAVHLALSYTSKEILACLAIGQVHRDTCDITAMKSDSLAAALSLQIDAYPVDLSSTDGLVGDIAKRLDEHPQWGMIPEVYRLEAFKTLLRLISSRLMTNAHSIYFVDRLERGTGGTHPDGSMPSGVGLFPIASWFNHSCRANINSFFHGNKLVFVSAGIRKGEEDFLAGRGFTCHCSVCVTNDSIDDLLESVAEHSDLILNSFSTVEDYKRHRKWLPDGHRSIESIAQMCVESAGQEDPEHRLFFYGEILECQRRRGLHFSPDQIRTHLNCALAYYDIMSKSAEKKQKHDSIMQVHLFAALVRMRTFYGKLYPAYNIAKVRHNSIFHLQTTRGRIHIKQCFT</sequence>
<dbReference type="InterPro" id="IPR046341">
    <property type="entry name" value="SET_dom_sf"/>
</dbReference>
<evidence type="ECO:0008006" key="7">
    <source>
        <dbReference type="Google" id="ProtNLM"/>
    </source>
</evidence>
<evidence type="ECO:0000256" key="2">
    <source>
        <dbReference type="ARBA" id="ARBA00005287"/>
    </source>
</evidence>
<dbReference type="SUPFAM" id="SSF82199">
    <property type="entry name" value="SET domain"/>
    <property type="match status" value="1"/>
</dbReference>
<dbReference type="PANTHER" id="PTHR19411:SF0">
    <property type="entry name" value="PROTEIN BUD31 HOMOLOG"/>
    <property type="match status" value="1"/>
</dbReference>
<comment type="caution">
    <text evidence="5">The sequence shown here is derived from an EMBL/GenBank/DDBJ whole genome shotgun (WGS) entry which is preliminary data.</text>
</comment>
<dbReference type="AlphaFoldDB" id="A0AAN8FNP3"/>
<organism evidence="5 6">
    <name type="scientific">Trichostrongylus colubriformis</name>
    <name type="common">Black scour worm</name>
    <dbReference type="NCBI Taxonomy" id="6319"/>
    <lineage>
        <taxon>Eukaryota</taxon>
        <taxon>Metazoa</taxon>
        <taxon>Ecdysozoa</taxon>
        <taxon>Nematoda</taxon>
        <taxon>Chromadorea</taxon>
        <taxon>Rhabditida</taxon>
        <taxon>Rhabditina</taxon>
        <taxon>Rhabditomorpha</taxon>
        <taxon>Strongyloidea</taxon>
        <taxon>Trichostrongylidae</taxon>
        <taxon>Trichostrongylus</taxon>
    </lineage>
</organism>
<feature type="compositionally biased region" description="Polar residues" evidence="4">
    <location>
        <begin position="21"/>
        <end position="31"/>
    </location>
</feature>
<protein>
    <recommendedName>
        <fullName evidence="7">SET domain-containing protein</fullName>
    </recommendedName>
</protein>
<proteinExistence type="inferred from homology"/>
<evidence type="ECO:0000313" key="6">
    <source>
        <dbReference type="Proteomes" id="UP001331761"/>
    </source>
</evidence>
<comment type="similarity">
    <text evidence="2">Belongs to the BUD31 (G10) family.</text>
</comment>
<evidence type="ECO:0000256" key="3">
    <source>
        <dbReference type="ARBA" id="ARBA00023242"/>
    </source>
</evidence>
<name>A0AAN8FNP3_TRICO</name>
<dbReference type="PANTHER" id="PTHR19411">
    <property type="entry name" value="PROTEIN BUD31-RELATED"/>
    <property type="match status" value="1"/>
</dbReference>
<reference evidence="5 6" key="1">
    <citation type="submission" date="2019-10" db="EMBL/GenBank/DDBJ databases">
        <title>Assembly and Annotation for the nematode Trichostrongylus colubriformis.</title>
        <authorList>
            <person name="Martin J."/>
        </authorList>
    </citation>
    <scope>NUCLEOTIDE SEQUENCE [LARGE SCALE GENOMIC DNA]</scope>
    <source>
        <strain evidence="5">G859</strain>
        <tissue evidence="5">Whole worm</tissue>
    </source>
</reference>
<feature type="region of interest" description="Disordered" evidence="4">
    <location>
        <begin position="17"/>
        <end position="53"/>
    </location>
</feature>
<dbReference type="PRINTS" id="PR00322">
    <property type="entry name" value="G10"/>
</dbReference>
<accession>A0AAN8FNP3</accession>